<dbReference type="EMBL" id="KV454442">
    <property type="protein sequence ID" value="ODQ77197.1"/>
    <property type="molecule type" value="Genomic_DNA"/>
</dbReference>
<evidence type="ECO:0000313" key="4">
    <source>
        <dbReference type="Proteomes" id="UP000094336"/>
    </source>
</evidence>
<dbReference type="AlphaFoldDB" id="A0A1E3QJM2"/>
<evidence type="ECO:0008006" key="5">
    <source>
        <dbReference type="Google" id="ProtNLM"/>
    </source>
</evidence>
<feature type="compositionally biased region" description="Pro residues" evidence="1">
    <location>
        <begin position="300"/>
        <end position="345"/>
    </location>
</feature>
<dbReference type="STRING" id="984486.A0A1E3QJM2"/>
<name>A0A1E3QJM2_9ASCO</name>
<keyword evidence="2" id="KW-0732">Signal</keyword>
<proteinExistence type="predicted"/>
<accession>A0A1E3QJM2</accession>
<reference evidence="4" key="1">
    <citation type="submission" date="2016-05" db="EMBL/GenBank/DDBJ databases">
        <title>Comparative genomics of biotechnologically important yeasts.</title>
        <authorList>
            <consortium name="DOE Joint Genome Institute"/>
            <person name="Riley R."/>
            <person name="Haridas S."/>
            <person name="Wolfe K.H."/>
            <person name="Lopes M.R."/>
            <person name="Hittinger C.T."/>
            <person name="Goker M."/>
            <person name="Salamov A."/>
            <person name="Wisecaver J."/>
            <person name="Long T.M."/>
            <person name="Aerts A.L."/>
            <person name="Barry K."/>
            <person name="Choi C."/>
            <person name="Clum A."/>
            <person name="Coughlan A.Y."/>
            <person name="Deshpande S."/>
            <person name="Douglass A.P."/>
            <person name="Hanson S.J."/>
            <person name="Klenk H.-P."/>
            <person name="Labutti K."/>
            <person name="Lapidus A."/>
            <person name="Lindquist E."/>
            <person name="Lipzen A."/>
            <person name="Meier-Kolthoff J.P."/>
            <person name="Ohm R.A."/>
            <person name="Otillar R.P."/>
            <person name="Pangilinan J."/>
            <person name="Peng Y."/>
            <person name="Rokas A."/>
            <person name="Rosa C.A."/>
            <person name="Scheuner C."/>
            <person name="Sibirny A.A."/>
            <person name="Slot J.C."/>
            <person name="Stielow J.B."/>
            <person name="Sun H."/>
            <person name="Kurtzman C.P."/>
            <person name="Blackwell M."/>
            <person name="Grigoriev I.V."/>
            <person name="Jeffries T.W."/>
        </authorList>
    </citation>
    <scope>NUCLEOTIDE SEQUENCE [LARGE SCALE GENOMIC DNA]</scope>
    <source>
        <strain evidence="4">NRRL Y-12698</strain>
    </source>
</reference>
<dbReference type="GeneID" id="30148910"/>
<protein>
    <recommendedName>
        <fullName evidence="5">Hyphally-regulated cell wall protein N-terminal domain-containing protein</fullName>
    </recommendedName>
</protein>
<evidence type="ECO:0000256" key="1">
    <source>
        <dbReference type="SAM" id="MobiDB-lite"/>
    </source>
</evidence>
<gene>
    <name evidence="3" type="ORF">BABINDRAFT_178316</name>
</gene>
<evidence type="ECO:0000256" key="2">
    <source>
        <dbReference type="SAM" id="SignalP"/>
    </source>
</evidence>
<evidence type="ECO:0000313" key="3">
    <source>
        <dbReference type="EMBL" id="ODQ77197.1"/>
    </source>
</evidence>
<organism evidence="3 4">
    <name type="scientific">Babjeviella inositovora NRRL Y-12698</name>
    <dbReference type="NCBI Taxonomy" id="984486"/>
    <lineage>
        <taxon>Eukaryota</taxon>
        <taxon>Fungi</taxon>
        <taxon>Dikarya</taxon>
        <taxon>Ascomycota</taxon>
        <taxon>Saccharomycotina</taxon>
        <taxon>Pichiomycetes</taxon>
        <taxon>Serinales incertae sedis</taxon>
        <taxon>Babjeviella</taxon>
    </lineage>
</organism>
<feature type="compositionally biased region" description="Low complexity" evidence="1">
    <location>
        <begin position="290"/>
        <end position="299"/>
    </location>
</feature>
<dbReference type="Proteomes" id="UP000094336">
    <property type="component" value="Unassembled WGS sequence"/>
</dbReference>
<feature type="signal peptide" evidence="2">
    <location>
        <begin position="1"/>
        <end position="19"/>
    </location>
</feature>
<sequence>MRSFTTIALLSLAASLVSAASENFGILDFRSASPIHFSTWSVQGDDIYINAGTQLGTLQIQDDTTVKTTDGKFLVVNGDNSLGVGAKGTPGFSIISSSDGSPSHLTFGGSTGFSACNDGSSSAYQIFTTNTGANCLGFQVGATGEGTAWADAFPQVGTTGEGKVWADALPQTVASSSPTLLPTSYSNTTTTTTEQWTTATITITSCSDQKCVTTLTVTTCPVTDLPTGPIPPPNTPAHTTSPVGSYSNATTTTTEQWTTATVTVTSCSDHKCITSVTVTTCPVTALTSTAAPATVSPKPTTTPSPAPKPTTTPSPAPKPATTPSPAPKPTTTPSPAPPAPKPTTTPTPTTLVSSASKLSTSHSVITQTGAAASLNKVAGSVGAGVLMAGLMFV</sequence>
<keyword evidence="4" id="KW-1185">Reference proteome</keyword>
<feature type="region of interest" description="Disordered" evidence="1">
    <location>
        <begin position="290"/>
        <end position="355"/>
    </location>
</feature>
<feature type="region of interest" description="Disordered" evidence="1">
    <location>
        <begin position="224"/>
        <end position="250"/>
    </location>
</feature>
<dbReference type="RefSeq" id="XP_018982525.1">
    <property type="nucleotide sequence ID" value="XM_019131057.1"/>
</dbReference>
<feature type="compositionally biased region" description="Low complexity" evidence="1">
    <location>
        <begin position="346"/>
        <end position="355"/>
    </location>
</feature>
<feature type="chain" id="PRO_5009134282" description="Hyphally-regulated cell wall protein N-terminal domain-containing protein" evidence="2">
    <location>
        <begin position="20"/>
        <end position="393"/>
    </location>
</feature>